<dbReference type="SUPFAM" id="SSF111126">
    <property type="entry name" value="Ligand-binding domain in the NO signalling and Golgi transport"/>
    <property type="match status" value="2"/>
</dbReference>
<dbReference type="GO" id="GO:0004383">
    <property type="term" value="F:guanylate cyclase activity"/>
    <property type="evidence" value="ECO:0007669"/>
    <property type="project" value="UniProtKB-EC"/>
</dbReference>
<organism evidence="6 7">
    <name type="scientific">Acanthamoeba castellanii (strain ATCC 30010 / Neff)</name>
    <dbReference type="NCBI Taxonomy" id="1257118"/>
    <lineage>
        <taxon>Eukaryota</taxon>
        <taxon>Amoebozoa</taxon>
        <taxon>Discosea</taxon>
        <taxon>Longamoebia</taxon>
        <taxon>Centramoebida</taxon>
        <taxon>Acanthamoebidae</taxon>
        <taxon>Acanthamoeba</taxon>
    </lineage>
</organism>
<dbReference type="Proteomes" id="UP000011083">
    <property type="component" value="Unassembled WGS sequence"/>
</dbReference>
<dbReference type="Pfam" id="PF07700">
    <property type="entry name" value="HNOB"/>
    <property type="match status" value="2"/>
</dbReference>
<dbReference type="Pfam" id="PF07701">
    <property type="entry name" value="HNOBA"/>
    <property type="match status" value="1"/>
</dbReference>
<feature type="compositionally biased region" description="Basic and acidic residues" evidence="4">
    <location>
        <begin position="238"/>
        <end position="252"/>
    </location>
</feature>
<dbReference type="SUPFAM" id="SSF48350">
    <property type="entry name" value="GTPase activation domain, GAP"/>
    <property type="match status" value="1"/>
</dbReference>
<dbReference type="PANTHER" id="PTHR45655:SF13">
    <property type="entry name" value="SOLUBLE GUANYLATE CYCLASE GCY-32-RELATED"/>
    <property type="match status" value="1"/>
</dbReference>
<reference evidence="6 7" key="1">
    <citation type="journal article" date="2013" name="Genome Biol.">
        <title>Genome of Acanthamoeba castellanii highlights extensive lateral gene transfer and early evolution of tyrosine kinase signaling.</title>
        <authorList>
            <person name="Clarke M."/>
            <person name="Lohan A.J."/>
            <person name="Liu B."/>
            <person name="Lagkouvardos I."/>
            <person name="Roy S."/>
            <person name="Zafar N."/>
            <person name="Bertelli C."/>
            <person name="Schilde C."/>
            <person name="Kianianmomeni A."/>
            <person name="Burglin T.R."/>
            <person name="Frech C."/>
            <person name="Turcotte B."/>
            <person name="Kopec K.O."/>
            <person name="Synnott J.M."/>
            <person name="Choo C."/>
            <person name="Paponov I."/>
            <person name="Finkler A."/>
            <person name="Soon Heng Tan C."/>
            <person name="Hutchins A.P."/>
            <person name="Weinmeier T."/>
            <person name="Rattei T."/>
            <person name="Chu J.S."/>
            <person name="Gimenez G."/>
            <person name="Irimia M."/>
            <person name="Rigden D.J."/>
            <person name="Fitzpatrick D.A."/>
            <person name="Lorenzo-Morales J."/>
            <person name="Bateman A."/>
            <person name="Chiu C.H."/>
            <person name="Tang P."/>
            <person name="Hegemann P."/>
            <person name="Fromm H."/>
            <person name="Raoult D."/>
            <person name="Greub G."/>
            <person name="Miranda-Saavedra D."/>
            <person name="Chen N."/>
            <person name="Nash P."/>
            <person name="Ginger M.L."/>
            <person name="Horn M."/>
            <person name="Schaap P."/>
            <person name="Caler L."/>
            <person name="Loftus B."/>
        </authorList>
    </citation>
    <scope>NUCLEOTIDE SEQUENCE [LARGE SCALE GENOMIC DNA]</scope>
    <source>
        <strain evidence="6 7">Neff</strain>
    </source>
</reference>
<dbReference type="EMBL" id="KB008049">
    <property type="protein sequence ID" value="ELR14616.1"/>
    <property type="molecule type" value="Genomic_DNA"/>
</dbReference>
<dbReference type="GeneID" id="14915203"/>
<feature type="compositionally biased region" description="Low complexity" evidence="4">
    <location>
        <begin position="271"/>
        <end position="287"/>
    </location>
</feature>
<feature type="region of interest" description="Disordered" evidence="4">
    <location>
        <begin position="58"/>
        <end position="81"/>
    </location>
</feature>
<dbReference type="EC" id="4.6.1.2" evidence="1"/>
<proteinExistence type="predicted"/>
<name>L8GR76_ACACF</name>
<dbReference type="VEuPathDB" id="AmoebaDB:ACA1_271720"/>
<dbReference type="InterPro" id="IPR038158">
    <property type="entry name" value="H-NOX_domain_sf"/>
</dbReference>
<dbReference type="GO" id="GO:0000166">
    <property type="term" value="F:nucleotide binding"/>
    <property type="evidence" value="ECO:0007669"/>
    <property type="project" value="UniProtKB-KW"/>
</dbReference>
<evidence type="ECO:0000256" key="4">
    <source>
        <dbReference type="SAM" id="MobiDB-lite"/>
    </source>
</evidence>
<evidence type="ECO:0000313" key="6">
    <source>
        <dbReference type="EMBL" id="ELR14616.1"/>
    </source>
</evidence>
<dbReference type="InterPro" id="IPR042463">
    <property type="entry name" value="HNOB_dom_associated_sf"/>
</dbReference>
<feature type="compositionally biased region" description="Low complexity" evidence="4">
    <location>
        <begin position="512"/>
        <end position="524"/>
    </location>
</feature>
<dbReference type="InterPro" id="IPR024096">
    <property type="entry name" value="NO_sig/Golgi_transp_ligand-bd"/>
</dbReference>
<dbReference type="STRING" id="1257118.L8GR76"/>
<feature type="region of interest" description="Disordered" evidence="4">
    <location>
        <begin position="271"/>
        <end position="302"/>
    </location>
</feature>
<evidence type="ECO:0000256" key="1">
    <source>
        <dbReference type="ARBA" id="ARBA00012202"/>
    </source>
</evidence>
<dbReference type="PANTHER" id="PTHR45655">
    <property type="entry name" value="GUANYLATE CYCLASE SOLUBLE SUBUNIT BETA-2"/>
    <property type="match status" value="1"/>
</dbReference>
<dbReference type="Pfam" id="PF00616">
    <property type="entry name" value="RasGAP"/>
    <property type="match status" value="1"/>
</dbReference>
<accession>L8GR76</accession>
<dbReference type="InterPro" id="IPR008936">
    <property type="entry name" value="Rho_GTPase_activation_prot"/>
</dbReference>
<protein>
    <recommendedName>
        <fullName evidence="1">guanylate cyclase</fullName>
        <ecNumber evidence="1">4.6.1.2</ecNumber>
    </recommendedName>
</protein>
<dbReference type="SMART" id="SM00323">
    <property type="entry name" value="RasGAP"/>
    <property type="match status" value="1"/>
</dbReference>
<dbReference type="KEGG" id="acan:ACA1_271720"/>
<dbReference type="InterPro" id="IPR011644">
    <property type="entry name" value="Heme_NO-bd"/>
</dbReference>
<dbReference type="CDD" id="cd04519">
    <property type="entry name" value="RasGAP"/>
    <property type="match status" value="1"/>
</dbReference>
<dbReference type="InterPro" id="IPR001936">
    <property type="entry name" value="RasGAP_dom"/>
</dbReference>
<dbReference type="Gene3D" id="3.30.450.260">
    <property type="entry name" value="Haem NO binding associated domain"/>
    <property type="match status" value="1"/>
</dbReference>
<dbReference type="InterPro" id="IPR011645">
    <property type="entry name" value="HNOB_dom_associated"/>
</dbReference>
<feature type="region of interest" description="Disordered" evidence="4">
    <location>
        <begin position="458"/>
        <end position="532"/>
    </location>
</feature>
<feature type="region of interest" description="Disordered" evidence="4">
    <location>
        <begin position="232"/>
        <end position="255"/>
    </location>
</feature>
<dbReference type="Gene3D" id="1.10.506.10">
    <property type="entry name" value="GTPase Activation - p120gap, domain 1"/>
    <property type="match status" value="2"/>
</dbReference>
<dbReference type="Gene3D" id="3.90.1520.10">
    <property type="entry name" value="H-NOX domain"/>
    <property type="match status" value="1"/>
</dbReference>
<keyword evidence="2" id="KW-0547">Nucleotide-binding</keyword>
<dbReference type="PROSITE" id="PS50018">
    <property type="entry name" value="RAS_GTPASE_ACTIV_2"/>
    <property type="match status" value="1"/>
</dbReference>
<dbReference type="GO" id="GO:0020037">
    <property type="term" value="F:heme binding"/>
    <property type="evidence" value="ECO:0007669"/>
    <property type="project" value="InterPro"/>
</dbReference>
<gene>
    <name evidence="6" type="ORF">ACA1_271720</name>
</gene>
<keyword evidence="7" id="KW-1185">Reference proteome</keyword>
<dbReference type="RefSeq" id="XP_004336629.1">
    <property type="nucleotide sequence ID" value="XM_004336581.1"/>
</dbReference>
<evidence type="ECO:0000256" key="2">
    <source>
        <dbReference type="ARBA" id="ARBA00022741"/>
    </source>
</evidence>
<dbReference type="OrthoDB" id="6127067at2759"/>
<evidence type="ECO:0000259" key="5">
    <source>
        <dbReference type="PROSITE" id="PS50018"/>
    </source>
</evidence>
<evidence type="ECO:0000313" key="7">
    <source>
        <dbReference type="Proteomes" id="UP000011083"/>
    </source>
</evidence>
<dbReference type="AlphaFoldDB" id="L8GR76"/>
<feature type="domain" description="Ras-GAP" evidence="5">
    <location>
        <begin position="598"/>
        <end position="803"/>
    </location>
</feature>
<evidence type="ECO:0000256" key="3">
    <source>
        <dbReference type="ARBA" id="ARBA00023293"/>
    </source>
</evidence>
<keyword evidence="3" id="KW-0141">cGMP biosynthesis</keyword>
<feature type="compositionally biased region" description="Basic and acidic residues" evidence="4">
    <location>
        <begin position="462"/>
        <end position="474"/>
    </location>
</feature>
<sequence length="911" mass="100026">MYGLVFLAVKDLVLSKFSDKEWAKIVAGAKCPFEFTMDRPYDDQTLYDIVAAASKQNSEAKSKKREGEQKSEERGELRDCKRGSLATGELRGAGAHGRHAVLGMPAEEVVEHAGYWFMVYIRNKTTYGHLLEFMGDNLPDFLNNINRLHTHLLKGAHFPEIKSPRFRVSRRKKDSLVLHYSPGKETRLGLAPLVMGIVKGIAMEILKLERISVQQTKTRELDGADVFQVNWSPPFVPEDERGGRTSRGESPRAEGSGIFLQCPAAALAASGGAAGRSSSPSSSASASTSDLRRSRPHPIGLPPKGLSRLFPFHIVFDRECLVQQAGPSLQRIVGMEAGDHMSQYFTITEPPSLSFAAFRPLYLNRKVAPFTIVHDYDDDYQLTLHGEMVWCKAKQVMCFACTPVLASLEEAKYAHVDSSQDGLHRPLTAVYLGIDIADFSLCDQAQARLLTSHAQLMGTTEESTRKEKNSDRKQNIFKTSPRKKPEKIIKTPTTDKNGDGAKHSHRGANREAAAPADVPASPSSQSGKGVPRLGIGEKAEEAEHDLDEPSEEGLPVPSQSYHRMLNAFTEMLLEDSWDQYVLVRTLLRLEMSGDDSRAVRQVFEAVMNFYAQMGKVQNLLLVVIFDELNLAAPSSSSASGGSADPGAEQQAAVLFREDSVGLRMLTTFLNQEGKAYLEFLTAPLLHAASALESPIELDPARNPSAQDREQSARRVLEMAQAFLVHVCASAHRCPLSVRRVLGQVSAEVKRHWPEMHVQAVANLFFLRFLSPALVAAGVNAGGSGGGQHRVLMLVSKCVYSLMNGIPFGDKESYMASMNTFISPQNLALVQSFMRELVDEETMSRAPVSVTPRGRSAGGRLYNVVTCVGVIKQALLTSLPGLWKLASDKPPLQKKLQGLLSVALCDIPSEPY</sequence>